<feature type="compositionally biased region" description="Low complexity" evidence="17">
    <location>
        <begin position="674"/>
        <end position="686"/>
    </location>
</feature>
<dbReference type="SUPFAM" id="SSF57933">
    <property type="entry name" value="TAZ domain"/>
    <property type="match status" value="2"/>
</dbReference>
<proteinExistence type="predicted"/>
<dbReference type="PROSITE" id="PS50135">
    <property type="entry name" value="ZF_ZZ_2"/>
    <property type="match status" value="2"/>
</dbReference>
<feature type="compositionally biased region" description="Basic and acidic residues" evidence="17">
    <location>
        <begin position="520"/>
        <end position="529"/>
    </location>
</feature>
<feature type="compositionally biased region" description="Polar residues" evidence="17">
    <location>
        <begin position="559"/>
        <end position="569"/>
    </location>
</feature>
<dbReference type="InterPro" id="IPR031162">
    <property type="entry name" value="CBP_P300_HAT"/>
</dbReference>
<dbReference type="SMART" id="SM00249">
    <property type="entry name" value="PHD"/>
    <property type="match status" value="1"/>
</dbReference>
<evidence type="ECO:0000256" key="11">
    <source>
        <dbReference type="ARBA" id="ARBA00023159"/>
    </source>
</evidence>
<feature type="compositionally biased region" description="Polar residues" evidence="17">
    <location>
        <begin position="504"/>
        <end position="517"/>
    </location>
</feature>
<dbReference type="InterPro" id="IPR001965">
    <property type="entry name" value="Znf_PHD"/>
</dbReference>
<comment type="subcellular location">
    <subcellularLocation>
        <location evidence="2">Nucleus</location>
    </subcellularLocation>
</comment>
<keyword evidence="6" id="KW-0677">Repeat</keyword>
<dbReference type="PROSITE" id="PS01359">
    <property type="entry name" value="ZF_PHD_1"/>
    <property type="match status" value="1"/>
</dbReference>
<dbReference type="Gene3D" id="3.30.60.90">
    <property type="match status" value="2"/>
</dbReference>
<dbReference type="InterPro" id="IPR000197">
    <property type="entry name" value="Znf_TAZ"/>
</dbReference>
<evidence type="ECO:0000256" key="6">
    <source>
        <dbReference type="ARBA" id="ARBA00022737"/>
    </source>
</evidence>
<keyword evidence="9" id="KW-0156">Chromatin regulator</keyword>
<dbReference type="CDD" id="cd15614">
    <property type="entry name" value="PHD_HAC_like"/>
    <property type="match status" value="1"/>
</dbReference>
<dbReference type="SUPFAM" id="SSF57850">
    <property type="entry name" value="RING/U-box"/>
    <property type="match status" value="2"/>
</dbReference>
<feature type="region of interest" description="Disordered" evidence="17">
    <location>
        <begin position="410"/>
        <end position="449"/>
    </location>
</feature>
<dbReference type="PANTHER" id="PTHR13808:SF1">
    <property type="entry name" value="HISTONE ACETYLTRANSFERASE"/>
    <property type="match status" value="1"/>
</dbReference>
<evidence type="ECO:0000256" key="3">
    <source>
        <dbReference type="ARBA" id="ARBA00013184"/>
    </source>
</evidence>
<feature type="compositionally biased region" description="Polar residues" evidence="17">
    <location>
        <begin position="587"/>
        <end position="597"/>
    </location>
</feature>
<evidence type="ECO:0000256" key="7">
    <source>
        <dbReference type="ARBA" id="ARBA00022771"/>
    </source>
</evidence>
<dbReference type="GO" id="GO:0004402">
    <property type="term" value="F:histone acetyltransferase activity"/>
    <property type="evidence" value="ECO:0007669"/>
    <property type="project" value="UniProtKB-ARBA"/>
</dbReference>
<dbReference type="SMART" id="SM00551">
    <property type="entry name" value="ZnF_TAZ"/>
    <property type="match status" value="2"/>
</dbReference>
<dbReference type="InterPro" id="IPR011011">
    <property type="entry name" value="Znf_FYVE_PHD"/>
</dbReference>
<evidence type="ECO:0000259" key="19">
    <source>
        <dbReference type="PROSITE" id="PS50135"/>
    </source>
</evidence>
<dbReference type="PROSITE" id="PS51727">
    <property type="entry name" value="CBP_P300_HAT"/>
    <property type="match status" value="1"/>
</dbReference>
<evidence type="ECO:0000256" key="13">
    <source>
        <dbReference type="ARBA" id="ARBA00023242"/>
    </source>
</evidence>
<keyword evidence="7 16" id="KW-0863">Zinc-finger</keyword>
<dbReference type="SMART" id="SM01250">
    <property type="entry name" value="KAT11"/>
    <property type="match status" value="1"/>
</dbReference>
<dbReference type="Gene3D" id="3.30.40.10">
    <property type="entry name" value="Zinc/RING finger domain, C3HC4 (zinc finger)"/>
    <property type="match status" value="1"/>
</dbReference>
<dbReference type="GO" id="GO:0008270">
    <property type="term" value="F:zinc ion binding"/>
    <property type="evidence" value="ECO:0007669"/>
    <property type="project" value="UniProtKB-KW"/>
</dbReference>
<dbReference type="Gene3D" id="1.20.1020.10">
    <property type="entry name" value="TAZ domain"/>
    <property type="match status" value="2"/>
</dbReference>
<evidence type="ECO:0000313" key="22">
    <source>
        <dbReference type="Proteomes" id="UP001567538"/>
    </source>
</evidence>
<evidence type="ECO:0000256" key="4">
    <source>
        <dbReference type="ARBA" id="ARBA00022679"/>
    </source>
</evidence>
<feature type="domain" description="ZZ-type" evidence="19">
    <location>
        <begin position="1460"/>
        <end position="1523"/>
    </location>
</feature>
<dbReference type="InterPro" id="IPR019787">
    <property type="entry name" value="Znf_PHD-finger"/>
</dbReference>
<dbReference type="Pfam" id="PF02135">
    <property type="entry name" value="zf-TAZ"/>
    <property type="match status" value="2"/>
</dbReference>
<evidence type="ECO:0000256" key="16">
    <source>
        <dbReference type="PROSITE-ProRule" id="PRU00228"/>
    </source>
</evidence>
<evidence type="ECO:0000259" key="18">
    <source>
        <dbReference type="PROSITE" id="PS50134"/>
    </source>
</evidence>
<feature type="region of interest" description="Disordered" evidence="17">
    <location>
        <begin position="903"/>
        <end position="924"/>
    </location>
</feature>
<evidence type="ECO:0000256" key="10">
    <source>
        <dbReference type="ARBA" id="ARBA00023015"/>
    </source>
</evidence>
<evidence type="ECO:0000256" key="14">
    <source>
        <dbReference type="ARBA" id="ARBA00023315"/>
    </source>
</evidence>
<dbReference type="InterPro" id="IPR000433">
    <property type="entry name" value="Znf_ZZ"/>
</dbReference>
<dbReference type="InterPro" id="IPR035898">
    <property type="entry name" value="TAZ_dom_sf"/>
</dbReference>
<dbReference type="InterPro" id="IPR019786">
    <property type="entry name" value="Zinc_finger_PHD-type_CS"/>
</dbReference>
<dbReference type="EMBL" id="JBEAFC010000002">
    <property type="protein sequence ID" value="KAL1567593.1"/>
    <property type="molecule type" value="Genomic_DNA"/>
</dbReference>
<feature type="compositionally biased region" description="Low complexity" evidence="17">
    <location>
        <begin position="570"/>
        <end position="585"/>
    </location>
</feature>
<dbReference type="FunFam" id="3.30.60.90:FF:000018">
    <property type="entry name" value="Histone acetyltransferase HAC1"/>
    <property type="match status" value="1"/>
</dbReference>
<comment type="catalytic activity">
    <reaction evidence="15">
        <text>L-lysyl-[protein] + acetyl-CoA = N(6)-acetyl-L-lysyl-[protein] + CoA + H(+)</text>
        <dbReference type="Rhea" id="RHEA:45948"/>
        <dbReference type="Rhea" id="RHEA-COMP:9752"/>
        <dbReference type="Rhea" id="RHEA-COMP:10731"/>
        <dbReference type="ChEBI" id="CHEBI:15378"/>
        <dbReference type="ChEBI" id="CHEBI:29969"/>
        <dbReference type="ChEBI" id="CHEBI:57287"/>
        <dbReference type="ChEBI" id="CHEBI:57288"/>
        <dbReference type="ChEBI" id="CHEBI:61930"/>
        <dbReference type="EC" id="2.3.1.48"/>
    </reaction>
</comment>
<dbReference type="PROSITE" id="PS01357">
    <property type="entry name" value="ZF_ZZ_1"/>
    <property type="match status" value="1"/>
</dbReference>
<feature type="region of interest" description="Disordered" evidence="17">
    <location>
        <begin position="661"/>
        <end position="689"/>
    </location>
</feature>
<dbReference type="FunFam" id="3.30.60.90:FF:000022">
    <property type="entry name" value="Histone acetyltransferase of the CBP family 12"/>
    <property type="match status" value="1"/>
</dbReference>
<evidence type="ECO:0000256" key="12">
    <source>
        <dbReference type="ARBA" id="ARBA00023163"/>
    </source>
</evidence>
<protein>
    <recommendedName>
        <fullName evidence="3">histone acetyltransferase</fullName>
        <ecNumber evidence="3">2.3.1.48</ecNumber>
    </recommendedName>
</protein>
<gene>
    <name evidence="21" type="ORF">AAHA92_03056</name>
</gene>
<feature type="region of interest" description="Disordered" evidence="17">
    <location>
        <begin position="504"/>
        <end position="612"/>
    </location>
</feature>
<dbReference type="InterPro" id="IPR013178">
    <property type="entry name" value="Histone_AcTrfase_Rtt109/CBP"/>
</dbReference>
<evidence type="ECO:0000259" key="20">
    <source>
        <dbReference type="PROSITE" id="PS51727"/>
    </source>
</evidence>
<dbReference type="FunFam" id="1.20.1020.10:FF:000003">
    <property type="entry name" value="Histone acetyltransferase HAC1-like protein"/>
    <property type="match status" value="1"/>
</dbReference>
<evidence type="ECO:0000256" key="2">
    <source>
        <dbReference type="ARBA" id="ARBA00004123"/>
    </source>
</evidence>
<keyword evidence="22" id="KW-1185">Reference proteome</keyword>
<feature type="domain" description="CBP/p300-type HAT" evidence="20">
    <location>
        <begin position="1142"/>
        <end position="1578"/>
    </location>
</feature>
<comment type="caution">
    <text evidence="21">The sequence shown here is derived from an EMBL/GenBank/DDBJ whole genome shotgun (WGS) entry which is preliminary data.</text>
</comment>
<dbReference type="SUPFAM" id="SSF57903">
    <property type="entry name" value="FYVE/PHD zinc finger"/>
    <property type="match status" value="1"/>
</dbReference>
<dbReference type="SMART" id="SM00291">
    <property type="entry name" value="ZnF_ZZ"/>
    <property type="match status" value="2"/>
</dbReference>
<keyword evidence="10" id="KW-0805">Transcription regulation</keyword>
<feature type="domain" description="TAZ-type" evidence="18">
    <location>
        <begin position="686"/>
        <end position="767"/>
    </location>
</feature>
<feature type="compositionally biased region" description="Polar residues" evidence="17">
    <location>
        <begin position="410"/>
        <end position="442"/>
    </location>
</feature>
<evidence type="ECO:0000256" key="17">
    <source>
        <dbReference type="SAM" id="MobiDB-lite"/>
    </source>
</evidence>
<keyword evidence="12" id="KW-0804">Transcription</keyword>
<evidence type="ECO:0000256" key="8">
    <source>
        <dbReference type="ARBA" id="ARBA00022833"/>
    </source>
</evidence>
<reference evidence="21 22" key="1">
    <citation type="submission" date="2024-06" db="EMBL/GenBank/DDBJ databases">
        <title>A chromosome level genome sequence of Diviner's sage (Salvia divinorum).</title>
        <authorList>
            <person name="Ford S.A."/>
            <person name="Ro D.-K."/>
            <person name="Ness R.W."/>
            <person name="Phillips M.A."/>
        </authorList>
    </citation>
    <scope>NUCLEOTIDE SEQUENCE [LARGE SCALE GENOMIC DNA]</scope>
    <source>
        <strain evidence="21">SAF-2024a</strain>
        <tissue evidence="21">Leaf</tissue>
    </source>
</reference>
<dbReference type="PANTHER" id="PTHR13808">
    <property type="entry name" value="CBP/P300-RELATED"/>
    <property type="match status" value="1"/>
</dbReference>
<dbReference type="EC" id="2.3.1.48" evidence="3"/>
<dbReference type="PROSITE" id="PS50134">
    <property type="entry name" value="ZF_TAZ"/>
    <property type="match status" value="2"/>
</dbReference>
<dbReference type="Proteomes" id="UP001567538">
    <property type="component" value="Unassembled WGS sequence"/>
</dbReference>
<feature type="region of interest" description="Disordered" evidence="17">
    <location>
        <begin position="1"/>
        <end position="34"/>
    </location>
</feature>
<evidence type="ECO:0000256" key="9">
    <source>
        <dbReference type="ARBA" id="ARBA00022853"/>
    </source>
</evidence>
<dbReference type="GO" id="GO:0005634">
    <property type="term" value="C:nucleus"/>
    <property type="evidence" value="ECO:0007669"/>
    <property type="project" value="UniProtKB-SubCell"/>
</dbReference>
<evidence type="ECO:0000256" key="15">
    <source>
        <dbReference type="ARBA" id="ARBA00048017"/>
    </source>
</evidence>
<organism evidence="21 22">
    <name type="scientific">Salvia divinorum</name>
    <name type="common">Maria pastora</name>
    <name type="synonym">Diviner's sage</name>
    <dbReference type="NCBI Taxonomy" id="28513"/>
    <lineage>
        <taxon>Eukaryota</taxon>
        <taxon>Viridiplantae</taxon>
        <taxon>Streptophyta</taxon>
        <taxon>Embryophyta</taxon>
        <taxon>Tracheophyta</taxon>
        <taxon>Spermatophyta</taxon>
        <taxon>Magnoliopsida</taxon>
        <taxon>eudicotyledons</taxon>
        <taxon>Gunneridae</taxon>
        <taxon>Pentapetalae</taxon>
        <taxon>asterids</taxon>
        <taxon>lamiids</taxon>
        <taxon>Lamiales</taxon>
        <taxon>Lamiaceae</taxon>
        <taxon>Nepetoideae</taxon>
        <taxon>Mentheae</taxon>
        <taxon>Salviinae</taxon>
        <taxon>Salvia</taxon>
        <taxon>Salvia subgen. Calosphace</taxon>
    </lineage>
</organism>
<comment type="function">
    <text evidence="1">Acetyltransferase enzyme. Acetylates histones, giving a specific tag for transcriptional activation.</text>
</comment>
<dbReference type="Pfam" id="PF08214">
    <property type="entry name" value="HAT_KAT11"/>
    <property type="match status" value="1"/>
</dbReference>
<evidence type="ECO:0000256" key="1">
    <source>
        <dbReference type="ARBA" id="ARBA00002581"/>
    </source>
</evidence>
<sequence>MNMQTHHSGQFPGQIPNQAGTMLPGLPQQNGNPMLNQIQNQSIHRGIQNTDPEYVKMRRYVQEKIWEFLMQRRQQSHEVSRKKMIDLVKRLEEALFKSATTTDEYLNLATLESRLHILIKRLPMSNHNQHFSHTNSSPSIGTMIPTPGLQQSGSSNIKGTQSVDNSPMVNNNSNTIGPNGVNSGNYMMHGNGSSSHVRGGTFSSSDGALGGYQQSSSAFSVNSGGNSVVTSMGSQRMASQMMPTPGFNNSNTSEVNSNANNQLFMNMESTNNVGAFQAGESSMLSQPMQQKQRIIGQNSRILHNIGGHMGGGIRSTLQQKSYGLSNGPLNGGLGMMGNNMSVMNGPGTTDGYLSGTIYGNSNKPMHQNFDQQQRPVMQGDGYGISASEASESGNLYSSVGSMMNNQSLNGVSIQSMPNTNSPMTINSQSHVHSVQPPTTTMKSHPIDQSEKMNFQPQYSIRENLVQPHQHQQLQQQSHQFQNQNLVQNQVQQRLTQNQLAVKNESFTQPHLSTNTVSEAKPGHGSENHDGSMQLQSSDPFNFSDTHNQFQHNSMEDQSRGQMQSHQSGPQDMTSSLSQSSDQMQQFLHPQQFSNSESDFGGPPGGIQPDAALHGQWYSNSQDVSHVSGRLSQVQNVQDEFQHRLVGQDVGQVNNLSSEESIIGQSDAFRSAEPSSTSNGTRRSNNLNRERQFKNQQRWLLFLRHARRCPAPEGKCQESNCLTVQNLLKHMEHCNVFQCPYPRCCATRVLLNHHRRCRDASCPVCVPVKSYVQQAQMKAFARAEIISRQSNSVNGSSKSCDAAEIGRRSMPMMSPVMHETPEDLHPSIKRMKIEQIPQPVVSETGTPAALPFAVNESPIQGAQYPEQYHDSHIPMKHESTQVKMEIPGSLGQLSSKNIEMKRDNSDDKYAQKPPKPEGNTIASKNSVGYGTQEVVKSEKEIGLPKMENPPLLSESISKSGKPKIKGVSLTELFTPEQVRQHIAGLRRWVGQSKAKAEKNQAMEHSMSENSCQLCAVEKLAFEPPPIYCTPCGARVKRNHMYYTIGAGETRHFFCISCYNEARGDTIVADGTTLPKARMEKKKNDEETEEWWVQCDKCEAWQHQICALFNGKRNDGGQAEYTCPNCYVEEVERGERVPLPQSAVLGAKDLPRTILSDHMEQRLFTKLKQERQDRARAQGKSYDEVPGAESLVVRVVSSVDKKLEVKPRFLEIFQEENYPMEYPYKSKVILLFQKIEGVEVCLFGMYVQEFGSECQQPNHRRVYLSYLDSVKYFRPDVRAVSGEALRTYVYHEILIGYLDYCKKRGFTSCYIWACPPLKGEDYILYCHPEIQKTPKSDKLREWYLAMLRKAAKENIVAELTNLYDHFFVNTAECRPKVTATRLPYFDGDYWPGAAEDIIFQLQQDEDGRKQHKRGPLKKTITKRSLKASGQTDLSGNASKDLMLMHKLGETILPMKEDFIMVHLQPACSHCCILMVSGKSWACRQCKNFQLCDRCYDVERKRDDRERHPINQKDKHSLYPVEINGVPDDTKDKDEILESEFFDTRQAFLSLCQGNHYQYDTLRRAKHSSMMVLYHLHNPTAPAFVTTCNVCNLDIETGQGWRCETCPEYDVCNACYSKDGGIDHPHVLTNHPSNDRDAQNKEARQMRVTQLRKMLDLLVHASQCRTLHCQYPNCRKVKGLFRHGMSCKVRASGGCVLCKKMWYLLQLHSRACKESKCNVPRCRDLNEHMRRLQQQSDSRRRAAVMEMMRQRATEVGGSS</sequence>
<evidence type="ECO:0000256" key="5">
    <source>
        <dbReference type="ARBA" id="ARBA00022723"/>
    </source>
</evidence>
<dbReference type="Pfam" id="PF00628">
    <property type="entry name" value="PHD"/>
    <property type="match status" value="1"/>
</dbReference>
<name>A0ABD1IJ58_SALDI</name>
<keyword evidence="8" id="KW-0862">Zinc</keyword>
<evidence type="ECO:0000313" key="21">
    <source>
        <dbReference type="EMBL" id="KAL1567593.1"/>
    </source>
</evidence>
<dbReference type="InterPro" id="IPR043145">
    <property type="entry name" value="Znf_ZZ_sf"/>
</dbReference>
<keyword evidence="4 21" id="KW-0808">Transferase</keyword>
<keyword evidence="5" id="KW-0479">Metal-binding</keyword>
<keyword evidence="14 21" id="KW-0012">Acyltransferase</keyword>
<keyword evidence="13" id="KW-0539">Nucleus</keyword>
<dbReference type="Pfam" id="PF00569">
    <property type="entry name" value="ZZ"/>
    <property type="match status" value="1"/>
</dbReference>
<feature type="domain" description="ZZ-type" evidence="19">
    <location>
        <begin position="1580"/>
        <end position="1638"/>
    </location>
</feature>
<keyword evidence="11" id="KW-0010">Activator</keyword>
<feature type="domain" description="TAZ-type" evidence="18">
    <location>
        <begin position="1638"/>
        <end position="1722"/>
    </location>
</feature>
<dbReference type="InterPro" id="IPR013083">
    <property type="entry name" value="Znf_RING/FYVE/PHD"/>
</dbReference>
<feature type="compositionally biased region" description="Polar residues" evidence="17">
    <location>
        <begin position="530"/>
        <end position="552"/>
    </location>
</feature>
<accession>A0ABD1IJ58</accession>